<comment type="caution">
    <text evidence="2">The sequence shown here is derived from an EMBL/GenBank/DDBJ whole genome shotgun (WGS) entry which is preliminary data.</text>
</comment>
<organism evidence="2 3">
    <name type="scientific">Mycena venus</name>
    <dbReference type="NCBI Taxonomy" id="2733690"/>
    <lineage>
        <taxon>Eukaryota</taxon>
        <taxon>Fungi</taxon>
        <taxon>Dikarya</taxon>
        <taxon>Basidiomycota</taxon>
        <taxon>Agaricomycotina</taxon>
        <taxon>Agaricomycetes</taxon>
        <taxon>Agaricomycetidae</taxon>
        <taxon>Agaricales</taxon>
        <taxon>Marasmiineae</taxon>
        <taxon>Mycenaceae</taxon>
        <taxon>Mycena</taxon>
    </lineage>
</organism>
<keyword evidence="1" id="KW-1133">Transmembrane helix</keyword>
<feature type="transmembrane region" description="Helical" evidence="1">
    <location>
        <begin position="165"/>
        <end position="187"/>
    </location>
</feature>
<sequence>MGGFVSSTGYPVATKKQLDDPDLGPGFLESIQKIRAEEIADKSKGDALSKGVALAQGLWFTTQCLARLHQRLAITELEVATLAFAVVNILIWLLWWGKPLDVQEPMVVGPPKPPEAQPIVPHQRPRLARFLYAINGGLVEEDDKYNPHLSTSVPLFWTPPLPYDYHYWTVGITALAGSMFGAIHCAAWNTDFPTATEMWIWRSGSLVIAAIPVVFFLPVFLCVIIDTTFKKTILEKKILEKKIDAIMAYVFIGILPIYLLARLILSALPLVALRSLVPSAFVDVNWSIYIPHI</sequence>
<evidence type="ECO:0000313" key="2">
    <source>
        <dbReference type="EMBL" id="KAF7371523.1"/>
    </source>
</evidence>
<keyword evidence="1" id="KW-0812">Transmembrane</keyword>
<dbReference type="EMBL" id="JACAZI010000001">
    <property type="protein sequence ID" value="KAF7371523.1"/>
    <property type="molecule type" value="Genomic_DNA"/>
</dbReference>
<dbReference type="PANTHER" id="PTHR35043:SF7">
    <property type="entry name" value="TRANSCRIPTION FACTOR DOMAIN-CONTAINING PROTEIN"/>
    <property type="match status" value="1"/>
</dbReference>
<keyword evidence="1" id="KW-0472">Membrane</keyword>
<feature type="transmembrane region" description="Helical" evidence="1">
    <location>
        <begin position="77"/>
        <end position="96"/>
    </location>
</feature>
<feature type="transmembrane region" description="Helical" evidence="1">
    <location>
        <begin position="246"/>
        <end position="265"/>
    </location>
</feature>
<dbReference type="PANTHER" id="PTHR35043">
    <property type="entry name" value="TRANSCRIPTION FACTOR DOMAIN-CONTAINING PROTEIN"/>
    <property type="match status" value="1"/>
</dbReference>
<dbReference type="Proteomes" id="UP000620124">
    <property type="component" value="Unassembled WGS sequence"/>
</dbReference>
<dbReference type="AlphaFoldDB" id="A0A8H6Z2Q3"/>
<gene>
    <name evidence="2" type="ORF">MVEN_00007100</name>
</gene>
<feature type="transmembrane region" description="Helical" evidence="1">
    <location>
        <begin position="199"/>
        <end position="226"/>
    </location>
</feature>
<evidence type="ECO:0000313" key="3">
    <source>
        <dbReference type="Proteomes" id="UP000620124"/>
    </source>
</evidence>
<evidence type="ECO:0000256" key="1">
    <source>
        <dbReference type="SAM" id="Phobius"/>
    </source>
</evidence>
<protein>
    <submittedName>
        <fullName evidence="2">Uncharacterized protein</fullName>
    </submittedName>
</protein>
<name>A0A8H6Z2Q3_9AGAR</name>
<proteinExistence type="predicted"/>
<reference evidence="2" key="1">
    <citation type="submission" date="2020-05" db="EMBL/GenBank/DDBJ databases">
        <title>Mycena genomes resolve the evolution of fungal bioluminescence.</title>
        <authorList>
            <person name="Tsai I.J."/>
        </authorList>
    </citation>
    <scope>NUCLEOTIDE SEQUENCE</scope>
    <source>
        <strain evidence="2">CCC161011</strain>
    </source>
</reference>
<keyword evidence="3" id="KW-1185">Reference proteome</keyword>
<dbReference type="OrthoDB" id="9451547at2759"/>
<accession>A0A8H6Z2Q3</accession>